<proteinExistence type="predicted"/>
<evidence type="ECO:0000313" key="3">
    <source>
        <dbReference type="Proteomes" id="UP000247409"/>
    </source>
</evidence>
<name>A0A2V3IQI7_9FLOR</name>
<dbReference type="AlphaFoldDB" id="A0A2V3IQI7"/>
<keyword evidence="3" id="KW-1185">Reference proteome</keyword>
<evidence type="ECO:0000256" key="1">
    <source>
        <dbReference type="SAM" id="MobiDB-lite"/>
    </source>
</evidence>
<dbReference type="Proteomes" id="UP000247409">
    <property type="component" value="Unassembled WGS sequence"/>
</dbReference>
<reference evidence="2 3" key="1">
    <citation type="journal article" date="2018" name="Mol. Biol. Evol.">
        <title>Analysis of the draft genome of the red seaweed Gracilariopsis chorda provides insights into genome size evolution in Rhodophyta.</title>
        <authorList>
            <person name="Lee J."/>
            <person name="Yang E.C."/>
            <person name="Graf L."/>
            <person name="Yang J.H."/>
            <person name="Qiu H."/>
            <person name="Zel Zion U."/>
            <person name="Chan C.X."/>
            <person name="Stephens T.G."/>
            <person name="Weber A.P.M."/>
            <person name="Boo G.H."/>
            <person name="Boo S.M."/>
            <person name="Kim K.M."/>
            <person name="Shin Y."/>
            <person name="Jung M."/>
            <person name="Lee S.J."/>
            <person name="Yim H.S."/>
            <person name="Lee J.H."/>
            <person name="Bhattacharya D."/>
            <person name="Yoon H.S."/>
        </authorList>
    </citation>
    <scope>NUCLEOTIDE SEQUENCE [LARGE SCALE GENOMIC DNA]</scope>
    <source>
        <strain evidence="2 3">SKKU-2015</strain>
        <tissue evidence="2">Whole body</tissue>
    </source>
</reference>
<organism evidence="2 3">
    <name type="scientific">Gracilariopsis chorda</name>
    <dbReference type="NCBI Taxonomy" id="448386"/>
    <lineage>
        <taxon>Eukaryota</taxon>
        <taxon>Rhodophyta</taxon>
        <taxon>Florideophyceae</taxon>
        <taxon>Rhodymeniophycidae</taxon>
        <taxon>Gracilariales</taxon>
        <taxon>Gracilariaceae</taxon>
        <taxon>Gracilariopsis</taxon>
    </lineage>
</organism>
<feature type="region of interest" description="Disordered" evidence="1">
    <location>
        <begin position="1"/>
        <end position="25"/>
    </location>
</feature>
<comment type="caution">
    <text evidence="2">The sequence shown here is derived from an EMBL/GenBank/DDBJ whole genome shotgun (WGS) entry which is preliminary data.</text>
</comment>
<sequence>MKPHTVVKVGTMPSAPPRKRIRRRRTRHWAHVPPGSALERRLRKLLCPTAESDVRALLRRETTEPSPKREGALDVPPLQLSQISDAVDILLRASQSQEAASDAPS</sequence>
<gene>
    <name evidence="2" type="ORF">BWQ96_05912</name>
</gene>
<protein>
    <submittedName>
        <fullName evidence="2">Uncharacterized protein</fullName>
    </submittedName>
</protein>
<evidence type="ECO:0000313" key="2">
    <source>
        <dbReference type="EMBL" id="PXF44348.1"/>
    </source>
</evidence>
<dbReference type="EMBL" id="NBIV01000094">
    <property type="protein sequence ID" value="PXF44348.1"/>
    <property type="molecule type" value="Genomic_DNA"/>
</dbReference>
<accession>A0A2V3IQI7</accession>